<dbReference type="AlphaFoldDB" id="A0A8D5UAF1"/>
<gene>
    <name evidence="2" type="ORF">KN1_29430</name>
</gene>
<protein>
    <submittedName>
        <fullName evidence="2">Uncharacterized protein</fullName>
    </submittedName>
</protein>
<feature type="transmembrane region" description="Helical" evidence="1">
    <location>
        <begin position="125"/>
        <end position="142"/>
    </location>
</feature>
<dbReference type="Proteomes" id="UP000825123">
    <property type="component" value="Chromosome"/>
</dbReference>
<organism evidence="2 3">
    <name type="scientific">Stygiolobus caldivivus</name>
    <dbReference type="NCBI Taxonomy" id="2824673"/>
    <lineage>
        <taxon>Archaea</taxon>
        <taxon>Thermoproteota</taxon>
        <taxon>Thermoprotei</taxon>
        <taxon>Sulfolobales</taxon>
        <taxon>Sulfolobaceae</taxon>
        <taxon>Stygiolobus</taxon>
    </lineage>
</organism>
<dbReference type="RefSeq" id="WP_221288512.1">
    <property type="nucleotide sequence ID" value="NZ_AP024597.1"/>
</dbReference>
<sequence length="221" mass="26563">MSYDIVDEAKKQTYKFLLRKGRKTMSMYYLMWGLYSLSLSVSVPLLYSLIPQFYVLLFILILMFLPNYYTAKIFYVSIRSYLLLYTNSITAERKFRKNYVKSYIIRSIITYLVVLLSYFFKPLLFLFIIASIPLFIVVERNLYRYLFVKEFRIARGKYYDKIAIYTLNLIPVMLAFFYLYYISENTIFYFTSIAIGYIFGILWLIFFALSMTDLVEVDKDE</sequence>
<proteinExistence type="predicted"/>
<feature type="transmembrane region" description="Helical" evidence="1">
    <location>
        <begin position="53"/>
        <end position="71"/>
    </location>
</feature>
<feature type="transmembrane region" description="Helical" evidence="1">
    <location>
        <begin position="27"/>
        <end position="47"/>
    </location>
</feature>
<dbReference type="EMBL" id="AP024597">
    <property type="protein sequence ID" value="BCU71646.1"/>
    <property type="molecule type" value="Genomic_DNA"/>
</dbReference>
<evidence type="ECO:0000313" key="3">
    <source>
        <dbReference type="Proteomes" id="UP000825123"/>
    </source>
</evidence>
<keyword evidence="3" id="KW-1185">Reference proteome</keyword>
<evidence type="ECO:0000256" key="1">
    <source>
        <dbReference type="SAM" id="Phobius"/>
    </source>
</evidence>
<feature type="transmembrane region" description="Helical" evidence="1">
    <location>
        <begin position="187"/>
        <end position="209"/>
    </location>
</feature>
<feature type="transmembrane region" description="Helical" evidence="1">
    <location>
        <begin position="162"/>
        <end position="181"/>
    </location>
</feature>
<dbReference type="KEGG" id="csty:KN1_29430"/>
<keyword evidence="1" id="KW-0812">Transmembrane</keyword>
<keyword evidence="1" id="KW-0472">Membrane</keyword>
<evidence type="ECO:0000313" key="2">
    <source>
        <dbReference type="EMBL" id="BCU71646.1"/>
    </source>
</evidence>
<dbReference type="GeneID" id="66164652"/>
<name>A0A8D5UAF1_9CREN</name>
<reference evidence="2 3" key="1">
    <citation type="submission" date="2021-04" db="EMBL/GenBank/DDBJ databases">
        <title>Complete genome sequence of Stygiolobus sp. KN-1.</title>
        <authorList>
            <person name="Nakamura K."/>
            <person name="Sakai H."/>
            <person name="Kurosawa N."/>
        </authorList>
    </citation>
    <scope>NUCLEOTIDE SEQUENCE [LARGE SCALE GENOMIC DNA]</scope>
    <source>
        <strain evidence="2 3">KN-1</strain>
    </source>
</reference>
<feature type="transmembrane region" description="Helical" evidence="1">
    <location>
        <begin position="103"/>
        <end position="119"/>
    </location>
</feature>
<keyword evidence="1" id="KW-1133">Transmembrane helix</keyword>
<accession>A0A8D5UAF1</accession>